<dbReference type="OrthoDB" id="3223377at2759"/>
<dbReference type="EMBL" id="JACAZI010000016">
    <property type="protein sequence ID" value="KAF7343219.1"/>
    <property type="molecule type" value="Genomic_DNA"/>
</dbReference>
<protein>
    <recommendedName>
        <fullName evidence="3">DUF6534 domain-containing protein</fullName>
    </recommendedName>
</protein>
<reference evidence="4" key="1">
    <citation type="submission" date="2020-05" db="EMBL/GenBank/DDBJ databases">
        <title>Mycena genomes resolve the evolution of fungal bioluminescence.</title>
        <authorList>
            <person name="Tsai I.J."/>
        </authorList>
    </citation>
    <scope>NUCLEOTIDE SEQUENCE</scope>
    <source>
        <strain evidence="4">CCC161011</strain>
    </source>
</reference>
<evidence type="ECO:0000313" key="4">
    <source>
        <dbReference type="EMBL" id="KAF7343219.1"/>
    </source>
</evidence>
<keyword evidence="2" id="KW-1133">Transmembrane helix</keyword>
<feature type="transmembrane region" description="Helical" evidence="2">
    <location>
        <begin position="250"/>
        <end position="270"/>
    </location>
</feature>
<dbReference type="PANTHER" id="PTHR40465:SF1">
    <property type="entry name" value="DUF6534 DOMAIN-CONTAINING PROTEIN"/>
    <property type="match status" value="1"/>
</dbReference>
<feature type="transmembrane region" description="Helical" evidence="2">
    <location>
        <begin position="121"/>
        <end position="146"/>
    </location>
</feature>
<evidence type="ECO:0000313" key="5">
    <source>
        <dbReference type="Proteomes" id="UP000620124"/>
    </source>
</evidence>
<feature type="transmembrane region" description="Helical" evidence="2">
    <location>
        <begin position="220"/>
        <end position="244"/>
    </location>
</feature>
<dbReference type="Proteomes" id="UP000620124">
    <property type="component" value="Unassembled WGS sequence"/>
</dbReference>
<dbReference type="InterPro" id="IPR045339">
    <property type="entry name" value="DUF6534"/>
</dbReference>
<dbReference type="Pfam" id="PF20152">
    <property type="entry name" value="DUF6534"/>
    <property type="match status" value="1"/>
</dbReference>
<evidence type="ECO:0000256" key="2">
    <source>
        <dbReference type="SAM" id="Phobius"/>
    </source>
</evidence>
<comment type="caution">
    <text evidence="4">The sequence shown here is derived from an EMBL/GenBank/DDBJ whole genome shotgun (WGS) entry which is preliminary data.</text>
</comment>
<accession>A0A8H6XMR0</accession>
<dbReference type="AlphaFoldDB" id="A0A8H6XMR0"/>
<evidence type="ECO:0000256" key="1">
    <source>
        <dbReference type="SAM" id="MobiDB-lite"/>
    </source>
</evidence>
<feature type="domain" description="DUF6534" evidence="3">
    <location>
        <begin position="171"/>
        <end position="274"/>
    </location>
</feature>
<sequence>MAPVIMAPPVVQVSGPQLVGNLLHWGLFGGLTVQLYIYYQAFPNDRPRTKFVVYAMYTLELLQTILITHDAFADLGFGFGDPSSLFQIRLGWFTVPILSSLVALIGQFFYAYRLHILSESYIIPVVIILTSVASSIGGFLDGSYLFEARSDTGVEMDAKTARASGLWLGGSTLTDVMIAVSMIYYVEFPPPVVISSIQPDIKLTKSAPGFRQTRALVSKLIRIIIETGFVTALLALVTIALFYAFPEKNYYYVSALLIPNLYANTMLAVLNSRFRIIGGRETDPSATNLASLPEFARSNGINPGSTTSPVSGVPSTHELSAEGEFGLVQRKGLHASSNSLAELARAKQLTPSMAATQ</sequence>
<keyword evidence="5" id="KW-1185">Reference proteome</keyword>
<feature type="transmembrane region" description="Helical" evidence="2">
    <location>
        <begin position="51"/>
        <end position="72"/>
    </location>
</feature>
<evidence type="ECO:0000259" key="3">
    <source>
        <dbReference type="Pfam" id="PF20152"/>
    </source>
</evidence>
<proteinExistence type="predicted"/>
<gene>
    <name evidence="4" type="ORF">MVEN_01753200</name>
</gene>
<feature type="transmembrane region" description="Helical" evidence="2">
    <location>
        <begin position="92"/>
        <end position="112"/>
    </location>
</feature>
<feature type="transmembrane region" description="Helical" evidence="2">
    <location>
        <begin position="22"/>
        <end position="39"/>
    </location>
</feature>
<feature type="transmembrane region" description="Helical" evidence="2">
    <location>
        <begin position="166"/>
        <end position="186"/>
    </location>
</feature>
<dbReference type="PANTHER" id="PTHR40465">
    <property type="entry name" value="CHROMOSOME 1, WHOLE GENOME SHOTGUN SEQUENCE"/>
    <property type="match status" value="1"/>
</dbReference>
<keyword evidence="2" id="KW-0812">Transmembrane</keyword>
<keyword evidence="2" id="KW-0472">Membrane</keyword>
<name>A0A8H6XMR0_9AGAR</name>
<organism evidence="4 5">
    <name type="scientific">Mycena venus</name>
    <dbReference type="NCBI Taxonomy" id="2733690"/>
    <lineage>
        <taxon>Eukaryota</taxon>
        <taxon>Fungi</taxon>
        <taxon>Dikarya</taxon>
        <taxon>Basidiomycota</taxon>
        <taxon>Agaricomycotina</taxon>
        <taxon>Agaricomycetes</taxon>
        <taxon>Agaricomycetidae</taxon>
        <taxon>Agaricales</taxon>
        <taxon>Marasmiineae</taxon>
        <taxon>Mycenaceae</taxon>
        <taxon>Mycena</taxon>
    </lineage>
</organism>
<feature type="region of interest" description="Disordered" evidence="1">
    <location>
        <begin position="298"/>
        <end position="317"/>
    </location>
</feature>
<feature type="compositionally biased region" description="Low complexity" evidence="1">
    <location>
        <begin position="303"/>
        <end position="316"/>
    </location>
</feature>